<dbReference type="RefSeq" id="WP_265580801.1">
    <property type="nucleotide sequence ID" value="NZ_CP036172.1"/>
</dbReference>
<evidence type="ECO:0000256" key="1">
    <source>
        <dbReference type="SAM" id="MobiDB-lite"/>
    </source>
</evidence>
<dbReference type="EMBL" id="CP036172">
    <property type="protein sequence ID" value="QSZ67884.1"/>
    <property type="molecule type" value="Genomic_DNA"/>
</dbReference>
<evidence type="ECO:0000313" key="2">
    <source>
        <dbReference type="EMBL" id="QSZ67884.1"/>
    </source>
</evidence>
<organism evidence="2 3">
    <name type="scientific">Methanofollis aquaemaris</name>
    <dbReference type="NCBI Taxonomy" id="126734"/>
    <lineage>
        <taxon>Archaea</taxon>
        <taxon>Methanobacteriati</taxon>
        <taxon>Methanobacteriota</taxon>
        <taxon>Stenosarchaea group</taxon>
        <taxon>Methanomicrobia</taxon>
        <taxon>Methanomicrobiales</taxon>
        <taxon>Methanomicrobiaceae</taxon>
        <taxon>Methanofollis</taxon>
    </lineage>
</organism>
<dbReference type="KEGG" id="maqe:RJ40_10455"/>
<evidence type="ECO:0000313" key="3">
    <source>
        <dbReference type="Proteomes" id="UP001042704"/>
    </source>
</evidence>
<dbReference type="GeneID" id="76424788"/>
<feature type="region of interest" description="Disordered" evidence="1">
    <location>
        <begin position="1"/>
        <end position="28"/>
    </location>
</feature>
<protein>
    <submittedName>
        <fullName evidence="2">Uncharacterized protein</fullName>
    </submittedName>
</protein>
<dbReference type="Proteomes" id="UP001042704">
    <property type="component" value="Chromosome"/>
</dbReference>
<name>A0A8A3S864_9EURY</name>
<reference evidence="2" key="2">
    <citation type="submission" date="2019-02" db="EMBL/GenBank/DDBJ databases">
        <authorList>
            <person name="Chen S.-C."/>
            <person name="Chien H.-H."/>
            <person name="Lai M.-C."/>
        </authorList>
    </citation>
    <scope>NUCLEOTIDE SEQUENCE</scope>
    <source>
        <strain evidence="2">N2F9704</strain>
    </source>
</reference>
<accession>A0A8A3S864</accession>
<keyword evidence="3" id="KW-1185">Reference proteome</keyword>
<proteinExistence type="predicted"/>
<reference evidence="2" key="1">
    <citation type="journal article" date="2001" name="Int. J. Syst. Evol. Microbiol.">
        <title>Methanofollis aquaemaris sp. nov., a methanogen isolated from an aquaculture fish pond.</title>
        <authorList>
            <person name="Lai M.C."/>
            <person name="Chen S.C."/>
        </authorList>
    </citation>
    <scope>NUCLEOTIDE SEQUENCE</scope>
    <source>
        <strain evidence="2">N2F9704</strain>
    </source>
</reference>
<gene>
    <name evidence="2" type="ORF">RJ40_10455</name>
</gene>
<sequence>MIITPSHIFTPGAEPPNPRDEDGGGKAESPNILRAVFFLRISGMREICVFKFSSITPELNVWIIFMVNPQFLFSWP</sequence>
<dbReference type="AlphaFoldDB" id="A0A8A3S864"/>